<dbReference type="EMBL" id="CP005961">
    <property type="protein sequence ID" value="AHZ73526.1"/>
    <property type="molecule type" value="Genomic_DNA"/>
</dbReference>
<dbReference type="KEGG" id="pman:OU5_P0274"/>
<keyword evidence="1" id="KW-0614">Plasmid</keyword>
<organism evidence="1 2">
    <name type="scientific">Pseudomonas mandelii JR-1</name>
    <dbReference type="NCBI Taxonomy" id="1147786"/>
    <lineage>
        <taxon>Bacteria</taxon>
        <taxon>Pseudomonadati</taxon>
        <taxon>Pseudomonadota</taxon>
        <taxon>Gammaproteobacteria</taxon>
        <taxon>Pseudomonadales</taxon>
        <taxon>Pseudomonadaceae</taxon>
        <taxon>Pseudomonas</taxon>
    </lineage>
</organism>
<evidence type="ECO:0000313" key="1">
    <source>
        <dbReference type="EMBL" id="AHZ73526.1"/>
    </source>
</evidence>
<name>A0A024ELM5_9PSED</name>
<protein>
    <submittedName>
        <fullName evidence="1">Putative CP24</fullName>
    </submittedName>
</protein>
<geneLocation type="plasmid" evidence="2"/>
<reference evidence="1 2" key="1">
    <citation type="journal article" date="2012" name="J. Bacteriol.">
        <title>Genome sequence of cold-adapted Pseudomonas mandelii strain JR-1.</title>
        <authorList>
            <person name="Jang S.H."/>
            <person name="Kim J."/>
            <person name="Kim J."/>
            <person name="Hong S."/>
            <person name="Lee C."/>
        </authorList>
    </citation>
    <scope>NUCLEOTIDE SEQUENCE [LARGE SCALE GENOMIC DNA]</scope>
    <source>
        <strain evidence="1 2">JR-1</strain>
        <plasmid evidence="2">Plasmid</plasmid>
    </source>
</reference>
<evidence type="ECO:0000313" key="2">
    <source>
        <dbReference type="Proteomes" id="UP000026913"/>
    </source>
</evidence>
<dbReference type="Proteomes" id="UP000026913">
    <property type="component" value="Plasmid unnamed"/>
</dbReference>
<sequence length="64" mass="7356">MIKATSQLSDIPVTSRFSFTGIPQRFWLGKLFLVEYFCQEGFAMGLAQHFLLSLVILERLSFPK</sequence>
<dbReference type="HOGENOM" id="CLU_2864462_0_0_6"/>
<gene>
    <name evidence="1" type="ORF">OU5_P0274</name>
</gene>
<accession>A0A024ELM5</accession>
<dbReference type="AlphaFoldDB" id="A0A024ELM5"/>
<proteinExistence type="predicted"/>